<evidence type="ECO:0000313" key="2">
    <source>
        <dbReference type="EMBL" id="VAW56428.1"/>
    </source>
</evidence>
<feature type="non-terminal residue" evidence="2">
    <location>
        <position position="1"/>
    </location>
</feature>
<dbReference type="InterPro" id="IPR020011">
    <property type="entry name" value="FimV_C"/>
</dbReference>
<proteinExistence type="predicted"/>
<sequence length="161" mass="17830">ENVDVLDEMGEIDLSEDLADEASDNIEEFDVGELDLDEAELDDAIEQDVAAETTEDEIVEDELTDENKTEENEMMTEDLVEVDEIAQDASESEVLVTDDGSDFDISELSEEVDEVSTKLALAKAYIDMGDNDGARSILQEVKEEGNEEQQQKAEDMLQQAG</sequence>
<organism evidence="2">
    <name type="scientific">hydrothermal vent metagenome</name>
    <dbReference type="NCBI Taxonomy" id="652676"/>
    <lineage>
        <taxon>unclassified sequences</taxon>
        <taxon>metagenomes</taxon>
        <taxon>ecological metagenomes</taxon>
    </lineage>
</organism>
<dbReference type="InterPro" id="IPR038440">
    <property type="entry name" value="FimV_C_sf"/>
</dbReference>
<dbReference type="EMBL" id="UOFF01000227">
    <property type="protein sequence ID" value="VAW56428.1"/>
    <property type="molecule type" value="Genomic_DNA"/>
</dbReference>
<reference evidence="2" key="1">
    <citation type="submission" date="2018-06" db="EMBL/GenBank/DDBJ databases">
        <authorList>
            <person name="Zhirakovskaya E."/>
        </authorList>
    </citation>
    <scope>NUCLEOTIDE SEQUENCE</scope>
</reference>
<gene>
    <name evidence="2" type="ORF">MNBD_GAMMA07-2404</name>
</gene>
<name>A0A3B0WK80_9ZZZZ</name>
<keyword evidence="2" id="KW-0812">Transmembrane</keyword>
<dbReference type="Gene3D" id="1.20.58.2200">
    <property type="match status" value="1"/>
</dbReference>
<keyword evidence="2" id="KW-0472">Membrane</keyword>
<feature type="compositionally biased region" description="Basic and acidic residues" evidence="1">
    <location>
        <begin position="142"/>
        <end position="155"/>
    </location>
</feature>
<accession>A0A3B0WK80</accession>
<protein>
    <submittedName>
        <fullName evidence="2">Probable type IV pilus assembly FimV-related transmembrane protein</fullName>
    </submittedName>
</protein>
<dbReference type="AlphaFoldDB" id="A0A3B0WK80"/>
<dbReference type="NCBIfam" id="TIGR03504">
    <property type="entry name" value="FimV_Cterm"/>
    <property type="match status" value="1"/>
</dbReference>
<evidence type="ECO:0000256" key="1">
    <source>
        <dbReference type="SAM" id="MobiDB-lite"/>
    </source>
</evidence>
<feature type="region of interest" description="Disordered" evidence="1">
    <location>
        <begin position="142"/>
        <end position="161"/>
    </location>
</feature>